<dbReference type="PROSITE" id="PS00061">
    <property type="entry name" value="ADH_SHORT"/>
    <property type="match status" value="1"/>
</dbReference>
<reference evidence="3 4" key="1">
    <citation type="submission" date="2020-01" db="EMBL/GenBank/DDBJ databases">
        <title>Insect and environment-associated Actinomycetes.</title>
        <authorList>
            <person name="Currrie C."/>
            <person name="Chevrette M."/>
            <person name="Carlson C."/>
            <person name="Stubbendieck R."/>
            <person name="Wendt-Pienkowski E."/>
        </authorList>
    </citation>
    <scope>NUCLEOTIDE SEQUENCE [LARGE SCALE GENOMIC DNA]</scope>
    <source>
        <strain evidence="3 4">SID8386</strain>
    </source>
</reference>
<evidence type="ECO:0000256" key="2">
    <source>
        <dbReference type="ARBA" id="ARBA00023002"/>
    </source>
</evidence>
<accession>A0ABX0C4E8</accession>
<keyword evidence="4" id="KW-1185">Reference proteome</keyword>
<sequence length="174" mass="17699">MRAAVDAFGRLDFAHNNAGTFAPGLITGLDEAEWHRVIAVNLTGVFLCMKYELPHLIESRGAIVNTSSVWGLIGGAGQSVYTASKHGVAGLTRSAAAEYGPQGVRVNAVGPGPIQTGMAANAPADKIEAVVSRTTMGRVAAASEVGEAVAWLCSSGSSFITGTVLPVDGGCLAS</sequence>
<dbReference type="Gene3D" id="3.40.50.720">
    <property type="entry name" value="NAD(P)-binding Rossmann-like Domain"/>
    <property type="match status" value="1"/>
</dbReference>
<protein>
    <submittedName>
        <fullName evidence="3">SDR family oxidoreductase</fullName>
    </submittedName>
</protein>
<evidence type="ECO:0000313" key="4">
    <source>
        <dbReference type="Proteomes" id="UP000470404"/>
    </source>
</evidence>
<dbReference type="InterPro" id="IPR036291">
    <property type="entry name" value="NAD(P)-bd_dom_sf"/>
</dbReference>
<organism evidence="3 4">
    <name type="scientific">Amycolatopsis rubida</name>
    <dbReference type="NCBI Taxonomy" id="112413"/>
    <lineage>
        <taxon>Bacteria</taxon>
        <taxon>Bacillati</taxon>
        <taxon>Actinomycetota</taxon>
        <taxon>Actinomycetes</taxon>
        <taxon>Pseudonocardiales</taxon>
        <taxon>Pseudonocardiaceae</taxon>
        <taxon>Amycolatopsis</taxon>
    </lineage>
</organism>
<comment type="caution">
    <text evidence="3">The sequence shown here is derived from an EMBL/GenBank/DDBJ whole genome shotgun (WGS) entry which is preliminary data.</text>
</comment>
<dbReference type="InterPro" id="IPR020904">
    <property type="entry name" value="Sc_DH/Rdtase_CS"/>
</dbReference>
<dbReference type="Proteomes" id="UP000470404">
    <property type="component" value="Unassembled WGS sequence"/>
</dbReference>
<dbReference type="InterPro" id="IPR002347">
    <property type="entry name" value="SDR_fam"/>
</dbReference>
<dbReference type="EMBL" id="JAAGNC010000215">
    <property type="protein sequence ID" value="NEC62647.1"/>
    <property type="molecule type" value="Genomic_DNA"/>
</dbReference>
<dbReference type="Pfam" id="PF13561">
    <property type="entry name" value="adh_short_C2"/>
    <property type="match status" value="1"/>
</dbReference>
<proteinExistence type="inferred from homology"/>
<dbReference type="PANTHER" id="PTHR24321:SF11">
    <property type="entry name" value="BLR0893 PROTEIN"/>
    <property type="match status" value="1"/>
</dbReference>
<dbReference type="PRINTS" id="PR00081">
    <property type="entry name" value="GDHRDH"/>
</dbReference>
<name>A0ABX0C4E8_9PSEU</name>
<dbReference type="SUPFAM" id="SSF51735">
    <property type="entry name" value="NAD(P)-binding Rossmann-fold domains"/>
    <property type="match status" value="1"/>
</dbReference>
<keyword evidence="2" id="KW-0560">Oxidoreductase</keyword>
<comment type="similarity">
    <text evidence="1">Belongs to the short-chain dehydrogenases/reductases (SDR) family.</text>
</comment>
<gene>
    <name evidence="3" type="ORF">G3I59_45400</name>
</gene>
<evidence type="ECO:0000256" key="1">
    <source>
        <dbReference type="ARBA" id="ARBA00006484"/>
    </source>
</evidence>
<dbReference type="PANTHER" id="PTHR24321">
    <property type="entry name" value="DEHYDROGENASES, SHORT CHAIN"/>
    <property type="match status" value="1"/>
</dbReference>
<dbReference type="PRINTS" id="PR00080">
    <property type="entry name" value="SDRFAMILY"/>
</dbReference>
<evidence type="ECO:0000313" key="3">
    <source>
        <dbReference type="EMBL" id="NEC62647.1"/>
    </source>
</evidence>